<dbReference type="InterPro" id="IPR027417">
    <property type="entry name" value="P-loop_NTPase"/>
</dbReference>
<dbReference type="GO" id="GO:0019136">
    <property type="term" value="F:deoxynucleoside kinase activity"/>
    <property type="evidence" value="ECO:0007669"/>
    <property type="project" value="TreeGrafter"/>
</dbReference>
<protein>
    <recommendedName>
        <fullName evidence="1">Deoxynucleoside kinase domain-containing protein</fullName>
    </recommendedName>
</protein>
<sequence>MSQSNGEFLSLYERSPVSNRYVFSKLQYDQGRMNKLELELFEKVYDKLAWTPDVVIYIRTNPETSMERMKKRARQCEDEVPLDYLQAVHQKYEDIFNTTEYLARTYTVSDKKCKIIIVDGNRTHDEVYADVLKCIDLVKK</sequence>
<proteinExistence type="predicted"/>
<feature type="domain" description="Deoxynucleoside kinase" evidence="1">
    <location>
        <begin position="10"/>
        <end position="133"/>
    </location>
</feature>
<organism evidence="2">
    <name type="scientific">viral metagenome</name>
    <dbReference type="NCBI Taxonomy" id="1070528"/>
    <lineage>
        <taxon>unclassified sequences</taxon>
        <taxon>metagenomes</taxon>
        <taxon>organismal metagenomes</taxon>
    </lineage>
</organism>
<dbReference type="AlphaFoldDB" id="A0A6C0BEL1"/>
<dbReference type="EMBL" id="MN739144">
    <property type="protein sequence ID" value="QHS90737.1"/>
    <property type="molecule type" value="Genomic_DNA"/>
</dbReference>
<reference evidence="2" key="1">
    <citation type="journal article" date="2020" name="Nature">
        <title>Giant virus diversity and host interactions through global metagenomics.</title>
        <authorList>
            <person name="Schulz F."/>
            <person name="Roux S."/>
            <person name="Paez-Espino D."/>
            <person name="Jungbluth S."/>
            <person name="Walsh D.A."/>
            <person name="Denef V.J."/>
            <person name="McMahon K.D."/>
            <person name="Konstantinidis K.T."/>
            <person name="Eloe-Fadrosh E.A."/>
            <person name="Kyrpides N.C."/>
            <person name="Woyke T."/>
        </authorList>
    </citation>
    <scope>NUCLEOTIDE SEQUENCE</scope>
    <source>
        <strain evidence="2">GVMAG-M-3300010354-11</strain>
    </source>
</reference>
<accession>A0A6C0BEL1</accession>
<dbReference type="GO" id="GO:0005737">
    <property type="term" value="C:cytoplasm"/>
    <property type="evidence" value="ECO:0007669"/>
    <property type="project" value="TreeGrafter"/>
</dbReference>
<dbReference type="PANTHER" id="PTHR10513:SF35">
    <property type="entry name" value="DEOXYADENOSINE KINASE"/>
    <property type="match status" value="1"/>
</dbReference>
<dbReference type="Pfam" id="PF01712">
    <property type="entry name" value="dNK"/>
    <property type="match status" value="1"/>
</dbReference>
<dbReference type="SUPFAM" id="SSF52540">
    <property type="entry name" value="P-loop containing nucleoside triphosphate hydrolases"/>
    <property type="match status" value="1"/>
</dbReference>
<dbReference type="PANTHER" id="PTHR10513">
    <property type="entry name" value="DEOXYNUCLEOSIDE KINASE"/>
    <property type="match status" value="1"/>
</dbReference>
<dbReference type="InterPro" id="IPR050566">
    <property type="entry name" value="Deoxyribonucleoside_kinase"/>
</dbReference>
<evidence type="ECO:0000259" key="1">
    <source>
        <dbReference type="Pfam" id="PF01712"/>
    </source>
</evidence>
<evidence type="ECO:0000313" key="2">
    <source>
        <dbReference type="EMBL" id="QHS90737.1"/>
    </source>
</evidence>
<dbReference type="Gene3D" id="3.40.50.300">
    <property type="entry name" value="P-loop containing nucleotide triphosphate hydrolases"/>
    <property type="match status" value="1"/>
</dbReference>
<dbReference type="InterPro" id="IPR031314">
    <property type="entry name" value="DNK_dom"/>
</dbReference>
<name>A0A6C0BEL1_9ZZZZ</name>